<keyword evidence="3" id="KW-1185">Reference proteome</keyword>
<dbReference type="Gene3D" id="3.40.50.1240">
    <property type="entry name" value="Phosphoglycerate mutase-like"/>
    <property type="match status" value="1"/>
</dbReference>
<evidence type="ECO:0000313" key="3">
    <source>
        <dbReference type="Proteomes" id="UP000198755"/>
    </source>
</evidence>
<dbReference type="AlphaFoldDB" id="A0A1I4CZ14"/>
<organism evidence="2 3">
    <name type="scientific">Methylocapsa palsarum</name>
    <dbReference type="NCBI Taxonomy" id="1612308"/>
    <lineage>
        <taxon>Bacteria</taxon>
        <taxon>Pseudomonadati</taxon>
        <taxon>Pseudomonadota</taxon>
        <taxon>Alphaproteobacteria</taxon>
        <taxon>Hyphomicrobiales</taxon>
        <taxon>Beijerinckiaceae</taxon>
        <taxon>Methylocapsa</taxon>
    </lineage>
</organism>
<dbReference type="InterPro" id="IPR013078">
    <property type="entry name" value="His_Pase_superF_clade-1"/>
</dbReference>
<dbReference type="PANTHER" id="PTHR48100:SF15">
    <property type="entry name" value="SEDOHEPTULOSE 1,7-BISPHOSPHATASE"/>
    <property type="match status" value="1"/>
</dbReference>
<dbReference type="PANTHER" id="PTHR48100">
    <property type="entry name" value="BROAD-SPECIFICITY PHOSPHATASE YOR283W-RELATED"/>
    <property type="match status" value="1"/>
</dbReference>
<feature type="binding site" evidence="1">
    <location>
        <begin position="41"/>
        <end position="42"/>
    </location>
    <ligand>
        <name>substrate</name>
    </ligand>
</feature>
<dbReference type="InterPro" id="IPR050275">
    <property type="entry name" value="PGM_Phosphatase"/>
</dbReference>
<dbReference type="CDD" id="cd07067">
    <property type="entry name" value="HP_PGM_like"/>
    <property type="match status" value="1"/>
</dbReference>
<protein>
    <submittedName>
        <fullName evidence="2">Probable phosphoglycerate mutase</fullName>
    </submittedName>
</protein>
<dbReference type="SMART" id="SM00855">
    <property type="entry name" value="PGAM"/>
    <property type="match status" value="1"/>
</dbReference>
<evidence type="ECO:0000313" key="2">
    <source>
        <dbReference type="EMBL" id="SFK86574.1"/>
    </source>
</evidence>
<sequence length="217" mass="24244">MRNVRPRIETSGNLIPSNRKSLQLYLIRHGETSWSLAGQHTGVTDVPLTEQGEAQARELEPRLREVSFSSVLTSPRLRARSTCELAGFEQTAIVEPGLAEWDYGDYEGKRSVDIRRERPNWNVFRDGCPGGETPMQISDRADSLIAKCLGLEGNVALFSHGHFGCVLATRWIGLNVTLGQHFALDPASISILGHKVRDPKVRVIKLWNEGPRHIRQA</sequence>
<dbReference type="SUPFAM" id="SSF53254">
    <property type="entry name" value="Phosphoglycerate mutase-like"/>
    <property type="match status" value="1"/>
</dbReference>
<proteinExistence type="predicted"/>
<dbReference type="Pfam" id="PF00300">
    <property type="entry name" value="His_Phos_1"/>
    <property type="match status" value="1"/>
</dbReference>
<dbReference type="STRING" id="1612308.SAMN05444581_13310"/>
<dbReference type="EMBL" id="FOSN01000033">
    <property type="protein sequence ID" value="SFK86574.1"/>
    <property type="molecule type" value="Genomic_DNA"/>
</dbReference>
<dbReference type="Proteomes" id="UP000198755">
    <property type="component" value="Unassembled WGS sequence"/>
</dbReference>
<dbReference type="GO" id="GO:0070297">
    <property type="term" value="P:regulation of phosphorelay signal transduction system"/>
    <property type="evidence" value="ECO:0007669"/>
    <property type="project" value="TreeGrafter"/>
</dbReference>
<dbReference type="RefSeq" id="WP_091686584.1">
    <property type="nucleotide sequence ID" value="NZ_FOSN01000033.1"/>
</dbReference>
<feature type="binding site" evidence="1">
    <location>
        <position position="78"/>
    </location>
    <ligand>
        <name>substrate</name>
    </ligand>
</feature>
<dbReference type="GO" id="GO:0101006">
    <property type="term" value="F:protein histidine phosphatase activity"/>
    <property type="evidence" value="ECO:0007669"/>
    <property type="project" value="TreeGrafter"/>
</dbReference>
<dbReference type="InterPro" id="IPR029033">
    <property type="entry name" value="His_PPase_superfam"/>
</dbReference>
<reference evidence="2 3" key="1">
    <citation type="submission" date="2016-10" db="EMBL/GenBank/DDBJ databases">
        <authorList>
            <person name="de Groot N.N."/>
        </authorList>
    </citation>
    <scope>NUCLEOTIDE SEQUENCE [LARGE SCALE GENOMIC DNA]</scope>
    <source>
        <strain evidence="2 3">NE2</strain>
    </source>
</reference>
<dbReference type="OrthoDB" id="9781415at2"/>
<gene>
    <name evidence="2" type="ORF">SAMN05444581_13310</name>
</gene>
<evidence type="ECO:0000256" key="1">
    <source>
        <dbReference type="PIRSR" id="PIRSR613078-2"/>
    </source>
</evidence>
<name>A0A1I4CZ14_9HYPH</name>
<accession>A0A1I4CZ14</accession>